<evidence type="ECO:0000259" key="2">
    <source>
        <dbReference type="Pfam" id="PF12804"/>
    </source>
</evidence>
<evidence type="ECO:0000313" key="3">
    <source>
        <dbReference type="EMBL" id="PWQ98029.1"/>
    </source>
</evidence>
<dbReference type="InterPro" id="IPR025877">
    <property type="entry name" value="MobA-like_NTP_Trfase"/>
</dbReference>
<gene>
    <name evidence="3" type="ORF">DKW60_08800</name>
</gene>
<dbReference type="OrthoDB" id="5298023at2"/>
<proteinExistence type="predicted"/>
<dbReference type="SUPFAM" id="SSF53448">
    <property type="entry name" value="Nucleotide-diphospho-sugar transferases"/>
    <property type="match status" value="1"/>
</dbReference>
<dbReference type="InterPro" id="IPR029044">
    <property type="entry name" value="Nucleotide-diphossugar_trans"/>
</dbReference>
<dbReference type="CDD" id="cd04182">
    <property type="entry name" value="GT_2_like_f"/>
    <property type="match status" value="1"/>
</dbReference>
<dbReference type="AlphaFoldDB" id="A0A317CI23"/>
<dbReference type="PANTHER" id="PTHR43777">
    <property type="entry name" value="MOLYBDENUM COFACTOR CYTIDYLYLTRANSFERASE"/>
    <property type="match status" value="1"/>
</dbReference>
<dbReference type="PANTHER" id="PTHR43777:SF1">
    <property type="entry name" value="MOLYBDENUM COFACTOR CYTIDYLYLTRANSFERASE"/>
    <property type="match status" value="1"/>
</dbReference>
<name>A0A317CI23_9GAMM</name>
<protein>
    <submittedName>
        <fullName evidence="3">Nucleotidyltransferase family protein</fullName>
    </submittedName>
</protein>
<sequence>MFNEELFVAQSSGIVGILLAAGAGTRFGGDKCLARLPDGVPMAVRSAENLSTIVDEVLCVVRPQDEWLRGLLHKASFSTVICDDAEEGMGASIRAGVAARSLAAEWVIALADMPVIRERTYKRMMLRLTDDHIVRPEFNGQAGHPVCFPMRYREDLLALQGDQGAKGVIQQYPDQVQAFESMDPGVLKDFDTPEALEAYFNQDHASLAYLLGQA</sequence>
<feature type="domain" description="MobA-like NTP transferase" evidence="2">
    <location>
        <begin position="16"/>
        <end position="174"/>
    </location>
</feature>
<evidence type="ECO:0000313" key="4">
    <source>
        <dbReference type="Proteomes" id="UP000245539"/>
    </source>
</evidence>
<keyword evidence="1" id="KW-0460">Magnesium</keyword>
<comment type="caution">
    <text evidence="3">The sequence shown here is derived from an EMBL/GenBank/DDBJ whole genome shotgun (WGS) entry which is preliminary data.</text>
</comment>
<dbReference type="EMBL" id="QGKM01000019">
    <property type="protein sequence ID" value="PWQ98029.1"/>
    <property type="molecule type" value="Genomic_DNA"/>
</dbReference>
<accession>A0A317CI23</accession>
<dbReference type="Proteomes" id="UP000245539">
    <property type="component" value="Unassembled WGS sequence"/>
</dbReference>
<keyword evidence="3" id="KW-0808">Transferase</keyword>
<organism evidence="3 4">
    <name type="scientific">Leucothrix pacifica</name>
    <dbReference type="NCBI Taxonomy" id="1247513"/>
    <lineage>
        <taxon>Bacteria</taxon>
        <taxon>Pseudomonadati</taxon>
        <taxon>Pseudomonadota</taxon>
        <taxon>Gammaproteobacteria</taxon>
        <taxon>Thiotrichales</taxon>
        <taxon>Thiotrichaceae</taxon>
        <taxon>Leucothrix</taxon>
    </lineage>
</organism>
<keyword evidence="4" id="KW-1185">Reference proteome</keyword>
<evidence type="ECO:0000256" key="1">
    <source>
        <dbReference type="ARBA" id="ARBA00022842"/>
    </source>
</evidence>
<dbReference type="Gene3D" id="3.90.550.10">
    <property type="entry name" value="Spore Coat Polysaccharide Biosynthesis Protein SpsA, Chain A"/>
    <property type="match status" value="1"/>
</dbReference>
<dbReference type="GO" id="GO:0016779">
    <property type="term" value="F:nucleotidyltransferase activity"/>
    <property type="evidence" value="ECO:0007669"/>
    <property type="project" value="UniProtKB-ARBA"/>
</dbReference>
<dbReference type="Pfam" id="PF12804">
    <property type="entry name" value="NTP_transf_3"/>
    <property type="match status" value="1"/>
</dbReference>
<reference evidence="3 4" key="1">
    <citation type="submission" date="2018-05" db="EMBL/GenBank/DDBJ databases">
        <title>Leucothrix arctica sp. nov., isolated from Arctic seawater.</title>
        <authorList>
            <person name="Choi A."/>
            <person name="Baek K."/>
        </authorList>
    </citation>
    <scope>NUCLEOTIDE SEQUENCE [LARGE SCALE GENOMIC DNA]</scope>
    <source>
        <strain evidence="3 4">JCM 18388</strain>
    </source>
</reference>